<evidence type="ECO:0000313" key="2">
    <source>
        <dbReference type="EMBL" id="GBM08216.1"/>
    </source>
</evidence>
<gene>
    <name evidence="2" type="ORF">AVEN_32764_1</name>
</gene>
<comment type="caution">
    <text evidence="2">The sequence shown here is derived from an EMBL/GenBank/DDBJ whole genome shotgun (WGS) entry which is preliminary data.</text>
</comment>
<accession>A0A4Y2CW96</accession>
<name>A0A4Y2CW96_ARAVE</name>
<feature type="region of interest" description="Disordered" evidence="1">
    <location>
        <begin position="65"/>
        <end position="87"/>
    </location>
</feature>
<organism evidence="2 3">
    <name type="scientific">Araneus ventricosus</name>
    <name type="common">Orbweaver spider</name>
    <name type="synonym">Epeira ventricosa</name>
    <dbReference type="NCBI Taxonomy" id="182803"/>
    <lineage>
        <taxon>Eukaryota</taxon>
        <taxon>Metazoa</taxon>
        <taxon>Ecdysozoa</taxon>
        <taxon>Arthropoda</taxon>
        <taxon>Chelicerata</taxon>
        <taxon>Arachnida</taxon>
        <taxon>Araneae</taxon>
        <taxon>Araneomorphae</taxon>
        <taxon>Entelegynae</taxon>
        <taxon>Araneoidea</taxon>
        <taxon>Araneidae</taxon>
        <taxon>Araneus</taxon>
    </lineage>
</organism>
<dbReference type="EMBL" id="BGPR01000253">
    <property type="protein sequence ID" value="GBM08216.1"/>
    <property type="molecule type" value="Genomic_DNA"/>
</dbReference>
<dbReference type="AlphaFoldDB" id="A0A4Y2CW96"/>
<protein>
    <submittedName>
        <fullName evidence="2">Uncharacterized protein</fullName>
    </submittedName>
</protein>
<evidence type="ECO:0000313" key="3">
    <source>
        <dbReference type="Proteomes" id="UP000499080"/>
    </source>
</evidence>
<dbReference type="Proteomes" id="UP000499080">
    <property type="component" value="Unassembled WGS sequence"/>
</dbReference>
<evidence type="ECO:0000256" key="1">
    <source>
        <dbReference type="SAM" id="MobiDB-lite"/>
    </source>
</evidence>
<reference evidence="2 3" key="1">
    <citation type="journal article" date="2019" name="Sci. Rep.">
        <title>Orb-weaving spider Araneus ventricosus genome elucidates the spidroin gene catalogue.</title>
        <authorList>
            <person name="Kono N."/>
            <person name="Nakamura H."/>
            <person name="Ohtoshi R."/>
            <person name="Moran D.A.P."/>
            <person name="Shinohara A."/>
            <person name="Yoshida Y."/>
            <person name="Fujiwara M."/>
            <person name="Mori M."/>
            <person name="Tomita M."/>
            <person name="Arakawa K."/>
        </authorList>
    </citation>
    <scope>NUCLEOTIDE SEQUENCE [LARGE SCALE GENOMIC DNA]</scope>
</reference>
<keyword evidence="3" id="KW-1185">Reference proteome</keyword>
<sequence>MIIGAPYEKMGVIFKMSFRVPELTDVYPTHWAIMIRRLKYLTVDCFDSDRNQCVWNTKEYLAVDKEKSPAQDESTNPSLREHQGWNQGPPVRDAVPHPLPLQIFEHRFSQRVTHLLVNKDLAKILEGHLYAPPLVQQLMPSQLADREPCFLGNREKIMNISELHLIQMWNKKICRSSKSFHSFATPQGNCIDS</sequence>
<proteinExistence type="predicted"/>